<keyword evidence="14" id="KW-1185">Reference proteome</keyword>
<evidence type="ECO:0000256" key="2">
    <source>
        <dbReference type="ARBA" id="ARBA00012513"/>
    </source>
</evidence>
<dbReference type="InterPro" id="IPR008271">
    <property type="entry name" value="Ser/Thr_kinase_AS"/>
</dbReference>
<feature type="compositionally biased region" description="Polar residues" evidence="11">
    <location>
        <begin position="152"/>
        <end position="161"/>
    </location>
</feature>
<evidence type="ECO:0000256" key="10">
    <source>
        <dbReference type="ARBA" id="ARBA00048679"/>
    </source>
</evidence>
<comment type="catalytic activity">
    <reaction evidence="9">
        <text>L-threonyl-[protein] + ATP = O-phospho-L-threonyl-[protein] + ADP + H(+)</text>
        <dbReference type="Rhea" id="RHEA:46608"/>
        <dbReference type="Rhea" id="RHEA-COMP:11060"/>
        <dbReference type="Rhea" id="RHEA-COMP:11605"/>
        <dbReference type="ChEBI" id="CHEBI:15378"/>
        <dbReference type="ChEBI" id="CHEBI:30013"/>
        <dbReference type="ChEBI" id="CHEBI:30616"/>
        <dbReference type="ChEBI" id="CHEBI:61977"/>
        <dbReference type="ChEBI" id="CHEBI:456216"/>
        <dbReference type="EC" id="2.7.11.1"/>
    </reaction>
</comment>
<evidence type="ECO:0000256" key="9">
    <source>
        <dbReference type="ARBA" id="ARBA00047899"/>
    </source>
</evidence>
<evidence type="ECO:0000256" key="4">
    <source>
        <dbReference type="ARBA" id="ARBA00022553"/>
    </source>
</evidence>
<keyword evidence="3" id="KW-0723">Serine/threonine-protein kinase</keyword>
<keyword evidence="8" id="KW-0067">ATP-binding</keyword>
<dbReference type="GO" id="GO:0005524">
    <property type="term" value="F:ATP binding"/>
    <property type="evidence" value="ECO:0007669"/>
    <property type="project" value="UniProtKB-KW"/>
</dbReference>
<reference evidence="14" key="1">
    <citation type="journal article" date="2019" name="Nat. Commun.">
        <title>Expansion of phycobilisome linker gene families in mesophilic red algae.</title>
        <authorList>
            <person name="Lee J."/>
            <person name="Kim D."/>
            <person name="Bhattacharya D."/>
            <person name="Yoon H.S."/>
        </authorList>
    </citation>
    <scope>NUCLEOTIDE SEQUENCE [LARGE SCALE GENOMIC DNA]</scope>
    <source>
        <strain evidence="14">CCMP 1328</strain>
    </source>
</reference>
<dbReference type="PROSITE" id="PS00108">
    <property type="entry name" value="PROTEIN_KINASE_ST"/>
    <property type="match status" value="1"/>
</dbReference>
<dbReference type="GO" id="GO:0007010">
    <property type="term" value="P:cytoskeleton organization"/>
    <property type="evidence" value="ECO:0007669"/>
    <property type="project" value="UniProtKB-ARBA"/>
</dbReference>
<evidence type="ECO:0000256" key="7">
    <source>
        <dbReference type="ARBA" id="ARBA00022777"/>
    </source>
</evidence>
<evidence type="ECO:0000259" key="12">
    <source>
        <dbReference type="PROSITE" id="PS50011"/>
    </source>
</evidence>
<accession>A0A5J4YPQ0</accession>
<keyword evidence="5" id="KW-0808">Transferase</keyword>
<feature type="region of interest" description="Disordered" evidence="11">
    <location>
        <begin position="138"/>
        <end position="195"/>
    </location>
</feature>
<dbReference type="Gene3D" id="3.30.200.20">
    <property type="entry name" value="Phosphorylase Kinase, domain 1"/>
    <property type="match status" value="1"/>
</dbReference>
<feature type="compositionally biased region" description="Low complexity" evidence="11">
    <location>
        <begin position="56"/>
        <end position="72"/>
    </location>
</feature>
<dbReference type="GO" id="GO:0004674">
    <property type="term" value="F:protein serine/threonine kinase activity"/>
    <property type="evidence" value="ECO:0007669"/>
    <property type="project" value="UniProtKB-KW"/>
</dbReference>
<evidence type="ECO:0000256" key="1">
    <source>
        <dbReference type="ARBA" id="ARBA00009903"/>
    </source>
</evidence>
<comment type="caution">
    <text evidence="13">The sequence shown here is derived from an EMBL/GenBank/DDBJ whole genome shotgun (WGS) entry which is preliminary data.</text>
</comment>
<feature type="compositionally biased region" description="Polar residues" evidence="11">
    <location>
        <begin position="182"/>
        <end position="194"/>
    </location>
</feature>
<dbReference type="EMBL" id="VRMN01000009">
    <property type="protein sequence ID" value="KAA8492387.1"/>
    <property type="molecule type" value="Genomic_DNA"/>
</dbReference>
<evidence type="ECO:0000256" key="8">
    <source>
        <dbReference type="ARBA" id="ARBA00022840"/>
    </source>
</evidence>
<dbReference type="EC" id="2.7.11.1" evidence="2"/>
<sequence>MATVQQKPGMPRPQVRSVNLNLASAERFDAGSTNSPRSPGGSKLAMFTSLRMERQSSGAKGSPGSSAEGSPLSKHRLNSRGTSRLAASPLLKVSPINSVGSVSESDSAPGATQLSDTAPLARKANVLSDSAVYYAETTSSVSGSKLSEEDATQTTRGMDTVSSLSSAVSSGSSDGHSENGSIQKYGSTDAQPYSNRMRANMPLSDRQAAISPTAGDTPSSGTRFASERRSSFVEAKTSVGCGSAFPLHVDEVCADRFIKIRRLGRGAVGTVYLVKIRDDPRPEPTLYAMKVIRKEEMVQKNKVHRVMTERNLLATTSHPYLVGMYASFQTTSKLYYCMDAMLGGELYNLLKKMPQNRLPEAAVRQFIAEILLALEYLHHQGFIYRDLKPENILLDSEGHLALADFDLSTQATHVQAKVTTKRLSLTDRLKGSLALKKSNSKLDMLNLVSSEPTLGGEHKSFVGTEEYLAPEVVSGDAQTPAVDWWTLGILMHEMLYGCTPFRGEKQDETFQNILNKELKFPSDVEVSKECKDLMKRLLTRQAAKRIGFAYGADEIKSHKWFDGLNFALLRNMPAPISLNVLPVENLDSYTTSLADMEEQGSESSSISFALAQPVDDGTFSGFDTFRGSRQ</sequence>
<evidence type="ECO:0000256" key="11">
    <source>
        <dbReference type="SAM" id="MobiDB-lite"/>
    </source>
</evidence>
<comment type="catalytic activity">
    <reaction evidence="10">
        <text>L-seryl-[protein] + ATP = O-phospho-L-seryl-[protein] + ADP + H(+)</text>
        <dbReference type="Rhea" id="RHEA:17989"/>
        <dbReference type="Rhea" id="RHEA-COMP:9863"/>
        <dbReference type="Rhea" id="RHEA-COMP:11604"/>
        <dbReference type="ChEBI" id="CHEBI:15378"/>
        <dbReference type="ChEBI" id="CHEBI:29999"/>
        <dbReference type="ChEBI" id="CHEBI:30616"/>
        <dbReference type="ChEBI" id="CHEBI:83421"/>
        <dbReference type="ChEBI" id="CHEBI:456216"/>
        <dbReference type="EC" id="2.7.11.1"/>
    </reaction>
</comment>
<keyword evidence="4" id="KW-0597">Phosphoprotein</keyword>
<feature type="compositionally biased region" description="Low complexity" evidence="11">
    <location>
        <begin position="162"/>
        <end position="181"/>
    </location>
</feature>
<name>A0A5J4YPQ0_PORPP</name>
<dbReference type="OrthoDB" id="432483at2759"/>
<dbReference type="AlphaFoldDB" id="A0A5J4YPQ0"/>
<evidence type="ECO:0000256" key="3">
    <source>
        <dbReference type="ARBA" id="ARBA00022527"/>
    </source>
</evidence>
<proteinExistence type="inferred from homology"/>
<evidence type="ECO:0000256" key="6">
    <source>
        <dbReference type="ARBA" id="ARBA00022741"/>
    </source>
</evidence>
<evidence type="ECO:0000256" key="5">
    <source>
        <dbReference type="ARBA" id="ARBA00022679"/>
    </source>
</evidence>
<keyword evidence="6" id="KW-0547">Nucleotide-binding</keyword>
<evidence type="ECO:0000313" key="13">
    <source>
        <dbReference type="EMBL" id="KAA8492387.1"/>
    </source>
</evidence>
<protein>
    <recommendedName>
        <fullName evidence="2">non-specific serine/threonine protein kinase</fullName>
        <ecNumber evidence="2">2.7.11.1</ecNumber>
    </recommendedName>
</protein>
<comment type="similarity">
    <text evidence="1">Belongs to the protein kinase superfamily. AGC Ser/Thr protein kinase family.</text>
</comment>
<feature type="compositionally biased region" description="Polar residues" evidence="11">
    <location>
        <begin position="95"/>
        <end position="116"/>
    </location>
</feature>
<evidence type="ECO:0000313" key="14">
    <source>
        <dbReference type="Proteomes" id="UP000324585"/>
    </source>
</evidence>
<dbReference type="SMART" id="SM00220">
    <property type="entry name" value="S_TKc"/>
    <property type="match status" value="1"/>
</dbReference>
<dbReference type="Pfam" id="PF00069">
    <property type="entry name" value="Pkinase"/>
    <property type="match status" value="2"/>
</dbReference>
<keyword evidence="7 13" id="KW-0418">Kinase</keyword>
<dbReference type="Proteomes" id="UP000324585">
    <property type="component" value="Unassembled WGS sequence"/>
</dbReference>
<dbReference type="OMA" id="SFETICK"/>
<gene>
    <name evidence="13" type="ORF">FVE85_7894</name>
</gene>
<dbReference type="Gene3D" id="1.10.510.10">
    <property type="entry name" value="Transferase(Phosphotransferase) domain 1"/>
    <property type="match status" value="1"/>
</dbReference>
<dbReference type="SUPFAM" id="SSF56112">
    <property type="entry name" value="Protein kinase-like (PK-like)"/>
    <property type="match status" value="1"/>
</dbReference>
<feature type="region of interest" description="Disordered" evidence="11">
    <location>
        <begin position="1"/>
        <end position="116"/>
    </location>
</feature>
<dbReference type="PANTHER" id="PTHR45637">
    <property type="entry name" value="FLIPPASE KINASE 1-RELATED"/>
    <property type="match status" value="1"/>
</dbReference>
<dbReference type="InterPro" id="IPR000719">
    <property type="entry name" value="Prot_kinase_dom"/>
</dbReference>
<organism evidence="13 14">
    <name type="scientific">Porphyridium purpureum</name>
    <name type="common">Red alga</name>
    <name type="synonym">Porphyridium cruentum</name>
    <dbReference type="NCBI Taxonomy" id="35688"/>
    <lineage>
        <taxon>Eukaryota</taxon>
        <taxon>Rhodophyta</taxon>
        <taxon>Bangiophyceae</taxon>
        <taxon>Porphyridiales</taxon>
        <taxon>Porphyridiaceae</taxon>
        <taxon>Porphyridium</taxon>
    </lineage>
</organism>
<feature type="domain" description="Protein kinase" evidence="12">
    <location>
        <begin position="257"/>
        <end position="561"/>
    </location>
</feature>
<dbReference type="FunFam" id="1.10.510.10:FF:000024">
    <property type="entry name" value="Probable serine/threonine-protein kinase cot-1"/>
    <property type="match status" value="1"/>
</dbReference>
<dbReference type="PROSITE" id="PS50011">
    <property type="entry name" value="PROTEIN_KINASE_DOM"/>
    <property type="match status" value="1"/>
</dbReference>
<dbReference type="InterPro" id="IPR011009">
    <property type="entry name" value="Kinase-like_dom_sf"/>
</dbReference>